<dbReference type="Proteomes" id="UP000030645">
    <property type="component" value="Unassembled WGS sequence"/>
</dbReference>
<gene>
    <name evidence="1" type="ORF">L484_019768</name>
</gene>
<accession>W9QRJ9</accession>
<reference evidence="2" key="1">
    <citation type="submission" date="2013-01" db="EMBL/GenBank/DDBJ databases">
        <title>Draft Genome Sequence of a Mulberry Tree, Morus notabilis C.K. Schneid.</title>
        <authorList>
            <person name="He N."/>
            <person name="Zhao S."/>
        </authorList>
    </citation>
    <scope>NUCLEOTIDE SEQUENCE</scope>
</reference>
<protein>
    <submittedName>
        <fullName evidence="1">Uncharacterized protein</fullName>
    </submittedName>
</protein>
<name>W9QRJ9_9ROSA</name>
<dbReference type="EMBL" id="KE344058">
    <property type="protein sequence ID" value="EXB51991.1"/>
    <property type="molecule type" value="Genomic_DNA"/>
</dbReference>
<keyword evidence="2" id="KW-1185">Reference proteome</keyword>
<organism evidence="1 2">
    <name type="scientific">Morus notabilis</name>
    <dbReference type="NCBI Taxonomy" id="981085"/>
    <lineage>
        <taxon>Eukaryota</taxon>
        <taxon>Viridiplantae</taxon>
        <taxon>Streptophyta</taxon>
        <taxon>Embryophyta</taxon>
        <taxon>Tracheophyta</taxon>
        <taxon>Spermatophyta</taxon>
        <taxon>Magnoliopsida</taxon>
        <taxon>eudicotyledons</taxon>
        <taxon>Gunneridae</taxon>
        <taxon>Pentapetalae</taxon>
        <taxon>rosids</taxon>
        <taxon>fabids</taxon>
        <taxon>Rosales</taxon>
        <taxon>Moraceae</taxon>
        <taxon>Moreae</taxon>
        <taxon>Morus</taxon>
    </lineage>
</organism>
<proteinExistence type="predicted"/>
<evidence type="ECO:0000313" key="2">
    <source>
        <dbReference type="Proteomes" id="UP000030645"/>
    </source>
</evidence>
<sequence length="97" mass="10972">MPGTSGKSPPSTFLSDWPTTIFSDYPPPSPPTTRHRLAVQPNRGALIRARTLPPAQRRTIPTKDCINAFKLPLPHFDCCRRRDYCRREEEVEAGLVL</sequence>
<evidence type="ECO:0000313" key="1">
    <source>
        <dbReference type="EMBL" id="EXB51991.1"/>
    </source>
</evidence>
<dbReference type="AlphaFoldDB" id="W9QRJ9"/>